<gene>
    <name evidence="2" type="ORF">J421_0361</name>
</gene>
<dbReference type="InterPro" id="IPR036388">
    <property type="entry name" value="WH-like_DNA-bd_sf"/>
</dbReference>
<dbReference type="KEGG" id="gba:J421_0361"/>
<dbReference type="EMBL" id="CP007128">
    <property type="protein sequence ID" value="AHG87898.1"/>
    <property type="molecule type" value="Genomic_DNA"/>
</dbReference>
<dbReference type="SUPFAM" id="SSF46785">
    <property type="entry name" value="Winged helix' DNA-binding domain"/>
    <property type="match status" value="1"/>
</dbReference>
<dbReference type="Gene3D" id="1.10.10.10">
    <property type="entry name" value="Winged helix-like DNA-binding domain superfamily/Winged helix DNA-binding domain"/>
    <property type="match status" value="1"/>
</dbReference>
<dbReference type="STRING" id="861299.J421_0361"/>
<evidence type="ECO:0000313" key="3">
    <source>
        <dbReference type="Proteomes" id="UP000019151"/>
    </source>
</evidence>
<dbReference type="PANTHER" id="PTHR18964">
    <property type="entry name" value="ROK (REPRESSOR, ORF, KINASE) FAMILY"/>
    <property type="match status" value="1"/>
</dbReference>
<proteinExistence type="inferred from homology"/>
<dbReference type="Pfam" id="PF00480">
    <property type="entry name" value="ROK"/>
    <property type="match status" value="1"/>
</dbReference>
<evidence type="ECO:0000256" key="1">
    <source>
        <dbReference type="ARBA" id="ARBA00006479"/>
    </source>
</evidence>
<dbReference type="eggNOG" id="COG1846">
    <property type="taxonomic scope" value="Bacteria"/>
</dbReference>
<dbReference type="AlphaFoldDB" id="W0REU3"/>
<dbReference type="InParanoid" id="W0REU3"/>
<dbReference type="OrthoDB" id="9810372at2"/>
<reference evidence="2 3" key="1">
    <citation type="journal article" date="2014" name="Genome Announc.">
        <title>Genome Sequence and Methylome of Soil Bacterium Gemmatirosa kalamazoonensis KBS708T, a Member of the Rarely Cultivated Gemmatimonadetes Phylum.</title>
        <authorList>
            <person name="Debruyn J.M."/>
            <person name="Radosevich M."/>
            <person name="Wommack K.E."/>
            <person name="Polson S.W."/>
            <person name="Hauser L.J."/>
            <person name="Fawaz M.N."/>
            <person name="Korlach J."/>
            <person name="Tsai Y.C."/>
        </authorList>
    </citation>
    <scope>NUCLEOTIDE SEQUENCE [LARGE SCALE GENOMIC DNA]</scope>
    <source>
        <strain evidence="2 3">KBS708</strain>
    </source>
</reference>
<dbReference type="eggNOG" id="COG1940">
    <property type="taxonomic scope" value="Bacteria"/>
</dbReference>
<keyword evidence="3" id="KW-1185">Reference proteome</keyword>
<dbReference type="InterPro" id="IPR000600">
    <property type="entry name" value="ROK"/>
</dbReference>
<sequence>MLTGSNLLHTKQYNLRLVHEVIRLFGPLPRAEIARRTHLTGQTISNLTRELRELGLIVEGDRRQEGRGAPSTALAINPDGAFGIGLDFNRDHLTGLLLDVAGNVRHRVHVELEFPSPAETLELMVATVERLIAERGIARSAVCGVGVAIPGPMYPTPDGLGYLVNPRSFPGWHKVPLADWLQARLAMPVLLENDATAAAAGERWYGAGQRIGTFFYFCFGAGLGGGLVMNGTAFNGFTGNAGEIAYLPPVLAGDAGLGSGDDSEARSHVGAHFYLPRLYEALRRDGIAARTPADLDALYGAGHPALQAWMDTGADYLAGLTLAVEYLLDPEAIFFGGRLSERMMQALLDAVTRRLPGRRVPEKAATARLLVGTAGEDAAALGVATLPIHQCFSPAPQVLLKRGAQQATPAFAFGAHA</sequence>
<dbReference type="InterPro" id="IPR036390">
    <property type="entry name" value="WH_DNA-bd_sf"/>
</dbReference>
<dbReference type="Gene3D" id="3.30.420.40">
    <property type="match status" value="2"/>
</dbReference>
<comment type="similarity">
    <text evidence="1">Belongs to the ROK (NagC/XylR) family.</text>
</comment>
<dbReference type="HOGENOM" id="CLU_036604_13_0_0"/>
<name>W0REU3_9BACT</name>
<dbReference type="Proteomes" id="UP000019151">
    <property type="component" value="Chromosome"/>
</dbReference>
<dbReference type="RefSeq" id="WP_025409451.1">
    <property type="nucleotide sequence ID" value="NZ_CP007128.1"/>
</dbReference>
<dbReference type="PANTHER" id="PTHR18964:SF149">
    <property type="entry name" value="BIFUNCTIONAL UDP-N-ACETYLGLUCOSAMINE 2-EPIMERASE_N-ACETYLMANNOSAMINE KINASE"/>
    <property type="match status" value="1"/>
</dbReference>
<dbReference type="InterPro" id="IPR043129">
    <property type="entry name" value="ATPase_NBD"/>
</dbReference>
<dbReference type="SUPFAM" id="SSF53067">
    <property type="entry name" value="Actin-like ATPase domain"/>
    <property type="match status" value="1"/>
</dbReference>
<accession>W0REU3</accession>
<protein>
    <submittedName>
        <fullName evidence="2">ROK family protein</fullName>
    </submittedName>
</protein>
<evidence type="ECO:0000313" key="2">
    <source>
        <dbReference type="EMBL" id="AHG87898.1"/>
    </source>
</evidence>
<organism evidence="2 3">
    <name type="scientific">Gemmatirosa kalamazoonensis</name>
    <dbReference type="NCBI Taxonomy" id="861299"/>
    <lineage>
        <taxon>Bacteria</taxon>
        <taxon>Pseudomonadati</taxon>
        <taxon>Gemmatimonadota</taxon>
        <taxon>Gemmatimonadia</taxon>
        <taxon>Gemmatimonadales</taxon>
        <taxon>Gemmatimonadaceae</taxon>
        <taxon>Gemmatirosa</taxon>
    </lineage>
</organism>